<evidence type="ECO:0000313" key="2">
    <source>
        <dbReference type="Proteomes" id="UP000325684"/>
    </source>
</evidence>
<protein>
    <submittedName>
        <fullName evidence="1">Nuclear transport factor 2 family protein</fullName>
    </submittedName>
</protein>
<proteinExistence type="predicted"/>
<dbReference type="Proteomes" id="UP000325684">
    <property type="component" value="Unassembled WGS sequence"/>
</dbReference>
<dbReference type="RefSeq" id="WP_150948440.1">
    <property type="nucleotide sequence ID" value="NZ_VCMV01000056.1"/>
</dbReference>
<keyword evidence="2" id="KW-1185">Reference proteome</keyword>
<comment type="caution">
    <text evidence="1">The sequence shown here is derived from an EMBL/GenBank/DDBJ whole genome shotgun (WGS) entry which is preliminary data.</text>
</comment>
<reference evidence="1 2" key="1">
    <citation type="journal article" date="2019" name="Microorganisms">
        <title>Genome Insights into the Novel Species Microvirga brassicacearum, a Rapeseed Endophyte with Biotechnological Potential.</title>
        <authorList>
            <person name="Jimenez-Gomez A."/>
            <person name="Saati-Santamaria Z."/>
            <person name="Igual J.M."/>
            <person name="Rivas R."/>
            <person name="Mateos P.F."/>
            <person name="Garcia-Fraile P."/>
        </authorList>
    </citation>
    <scope>NUCLEOTIDE SEQUENCE [LARGE SCALE GENOMIC DNA]</scope>
    <source>
        <strain evidence="1 2">CDVBN77</strain>
    </source>
</reference>
<evidence type="ECO:0000313" key="1">
    <source>
        <dbReference type="EMBL" id="KAB0264813.1"/>
    </source>
</evidence>
<name>A0A5N3P532_9HYPH</name>
<gene>
    <name evidence="1" type="ORF">FEZ63_21420</name>
</gene>
<sequence>MDAAIKAFFERYEAFMNRALAGPVDVRDCAAFFASDFIAATPAGIMGGKNDDSLVAAMEQGYRHYRDIGTKEMEIADIRLMPIDERHVLANVDWKAVYRRTDAPDLTIDFVVHYLVRHGQEQPKIFGWIAGDEDALLRKHGIG</sequence>
<organism evidence="1 2">
    <name type="scientific">Microvirga brassicacearum</name>
    <dbReference type="NCBI Taxonomy" id="2580413"/>
    <lineage>
        <taxon>Bacteria</taxon>
        <taxon>Pseudomonadati</taxon>
        <taxon>Pseudomonadota</taxon>
        <taxon>Alphaproteobacteria</taxon>
        <taxon>Hyphomicrobiales</taxon>
        <taxon>Methylobacteriaceae</taxon>
        <taxon>Microvirga</taxon>
    </lineage>
</organism>
<dbReference type="OrthoDB" id="667202at2"/>
<dbReference type="EMBL" id="VCMV01000056">
    <property type="protein sequence ID" value="KAB0264813.1"/>
    <property type="molecule type" value="Genomic_DNA"/>
</dbReference>
<dbReference type="AlphaFoldDB" id="A0A5N3P532"/>
<accession>A0A5N3P532</accession>